<feature type="domain" description="Alpha/beta hydrolase fold-3" evidence="1">
    <location>
        <begin position="92"/>
        <end position="340"/>
    </location>
</feature>
<dbReference type="PANTHER" id="PTHR23025">
    <property type="entry name" value="TRIACYLGLYCEROL LIPASE"/>
    <property type="match status" value="1"/>
</dbReference>
<accession>A0A9P4NXB9</accession>
<dbReference type="GO" id="GO:0004806">
    <property type="term" value="F:triacylglycerol lipase activity"/>
    <property type="evidence" value="ECO:0007669"/>
    <property type="project" value="TreeGrafter"/>
</dbReference>
<evidence type="ECO:0000313" key="3">
    <source>
        <dbReference type="Proteomes" id="UP000800235"/>
    </source>
</evidence>
<dbReference type="InterPro" id="IPR013094">
    <property type="entry name" value="AB_hydrolase_3"/>
</dbReference>
<dbReference type="OrthoDB" id="433474at2759"/>
<dbReference type="GO" id="GO:0004771">
    <property type="term" value="F:sterol ester esterase activity"/>
    <property type="evidence" value="ECO:0007669"/>
    <property type="project" value="TreeGrafter"/>
</dbReference>
<evidence type="ECO:0000259" key="1">
    <source>
        <dbReference type="Pfam" id="PF07859"/>
    </source>
</evidence>
<comment type="caution">
    <text evidence="2">The sequence shown here is derived from an EMBL/GenBank/DDBJ whole genome shotgun (WGS) entry which is preliminary data.</text>
</comment>
<sequence>MEEVPRSPSMPAGIPGKKPRPRWILSIQAKFWRTLMGIGMFLHKMARPRPPKPDFTRKILTTVAKQKGFITLHFYVPKDWHNRNLESRYPVVVNFHGGGFTLGSATDDARWAKVVVQEVNAVVVSVDYRRAPEHPFPTAVEDGVDAIVYLAEHAKEFNLDLDKIAVSGFSSGANMAFTVPLRLQEELEQELAKDEARRMSVIEARRPGLQKAFSEGRILVKASKTIAVKAVVAWYPSVDYTHTREQRRATCARIDQQLPAVFTDLFDDSYLQPPTMDMANPYLSPGVAPDHMLAGLPQEIILFTCEWDMLLAEGIAFRDKLRRLGKTVHYSMVPNAPHGWDKAPNPLKQTPGVQAQYLKACDEMKRLLGVNHISEVEE</sequence>
<evidence type="ECO:0000313" key="2">
    <source>
        <dbReference type="EMBL" id="KAF2432851.1"/>
    </source>
</evidence>
<proteinExistence type="predicted"/>
<dbReference type="AlphaFoldDB" id="A0A9P4NXB9"/>
<dbReference type="InterPro" id="IPR029058">
    <property type="entry name" value="AB_hydrolase_fold"/>
</dbReference>
<dbReference type="Gene3D" id="3.40.50.1820">
    <property type="entry name" value="alpha/beta hydrolase"/>
    <property type="match status" value="1"/>
</dbReference>
<dbReference type="GO" id="GO:0005829">
    <property type="term" value="C:cytosol"/>
    <property type="evidence" value="ECO:0007669"/>
    <property type="project" value="TreeGrafter"/>
</dbReference>
<name>A0A9P4NXB9_9PEZI</name>
<dbReference type="Pfam" id="PF07859">
    <property type="entry name" value="Abhydrolase_3"/>
    <property type="match status" value="1"/>
</dbReference>
<reference evidence="2" key="1">
    <citation type="journal article" date="2020" name="Stud. Mycol.">
        <title>101 Dothideomycetes genomes: a test case for predicting lifestyles and emergence of pathogens.</title>
        <authorList>
            <person name="Haridas S."/>
            <person name="Albert R."/>
            <person name="Binder M."/>
            <person name="Bloem J."/>
            <person name="Labutti K."/>
            <person name="Salamov A."/>
            <person name="Andreopoulos B."/>
            <person name="Baker S."/>
            <person name="Barry K."/>
            <person name="Bills G."/>
            <person name="Bluhm B."/>
            <person name="Cannon C."/>
            <person name="Castanera R."/>
            <person name="Culley D."/>
            <person name="Daum C."/>
            <person name="Ezra D."/>
            <person name="Gonzalez J."/>
            <person name="Henrissat B."/>
            <person name="Kuo A."/>
            <person name="Liang C."/>
            <person name="Lipzen A."/>
            <person name="Lutzoni F."/>
            <person name="Magnuson J."/>
            <person name="Mondo S."/>
            <person name="Nolan M."/>
            <person name="Ohm R."/>
            <person name="Pangilinan J."/>
            <person name="Park H.-J."/>
            <person name="Ramirez L."/>
            <person name="Alfaro M."/>
            <person name="Sun H."/>
            <person name="Tritt A."/>
            <person name="Yoshinaga Y."/>
            <person name="Zwiers L.-H."/>
            <person name="Turgeon B."/>
            <person name="Goodwin S."/>
            <person name="Spatafora J."/>
            <person name="Crous P."/>
            <person name="Grigoriev I."/>
        </authorList>
    </citation>
    <scope>NUCLEOTIDE SEQUENCE</scope>
    <source>
        <strain evidence="2">CBS 130266</strain>
    </source>
</reference>
<organism evidence="2 3">
    <name type="scientific">Tothia fuscella</name>
    <dbReference type="NCBI Taxonomy" id="1048955"/>
    <lineage>
        <taxon>Eukaryota</taxon>
        <taxon>Fungi</taxon>
        <taxon>Dikarya</taxon>
        <taxon>Ascomycota</taxon>
        <taxon>Pezizomycotina</taxon>
        <taxon>Dothideomycetes</taxon>
        <taxon>Pleosporomycetidae</taxon>
        <taxon>Venturiales</taxon>
        <taxon>Cylindrosympodiaceae</taxon>
        <taxon>Tothia</taxon>
    </lineage>
</organism>
<dbReference type="GO" id="GO:0019433">
    <property type="term" value="P:triglyceride catabolic process"/>
    <property type="evidence" value="ECO:0007669"/>
    <property type="project" value="TreeGrafter"/>
</dbReference>
<dbReference type="EMBL" id="MU007024">
    <property type="protein sequence ID" value="KAF2432851.1"/>
    <property type="molecule type" value="Genomic_DNA"/>
</dbReference>
<protein>
    <submittedName>
        <fullName evidence="2">Alpha/beta-hydrolase</fullName>
    </submittedName>
</protein>
<dbReference type="SUPFAM" id="SSF53474">
    <property type="entry name" value="alpha/beta-Hydrolases"/>
    <property type="match status" value="1"/>
</dbReference>
<keyword evidence="3" id="KW-1185">Reference proteome</keyword>
<dbReference type="PANTHER" id="PTHR23025:SF4">
    <property type="entry name" value="ALPHA_BETA HYDROLASE FOLD-3 DOMAIN-CONTAINING PROTEIN"/>
    <property type="match status" value="1"/>
</dbReference>
<gene>
    <name evidence="2" type="ORF">EJ08DRAFT_608748</name>
</gene>
<dbReference type="Proteomes" id="UP000800235">
    <property type="component" value="Unassembled WGS sequence"/>
</dbReference>